<gene>
    <name evidence="1" type="ORF">C4B59_06275</name>
</gene>
<comment type="caution">
    <text evidence="1">The sequence shown here is derived from an EMBL/GenBank/DDBJ whole genome shotgun (WGS) entry which is preliminary data.</text>
</comment>
<evidence type="ECO:0000313" key="1">
    <source>
        <dbReference type="EMBL" id="PXF60955.1"/>
    </source>
</evidence>
<sequence>MAIKTPVLDNRTSEDIYRQALELARSYCPELDIPDDDADYFNPDDPGLVILKLFSKRMEFLINQFNKIPENHSLAFLDFAGMDPLPARPSCVSLTFYLTEGSRGAYVPARTRIASSDDPDVIFETVESLSVVAARPGAVISLNPWKDAYTDHSAVVSGSDDTKDGFMVFGGDVDERAFDHILCIGDAAMLDLRRPPSELTIHIEGSDITPGYFSRWRDGTGNRVNRPDFGDISPDGELAITIPIRRLKRSLIGGEENFWLLVGPQDGMVARGAKLPAISRISVDVTVENILPEAAFFNNIPVEVKKGFYPFGNEPRRNDAFYICSNEVFSKKGSEITLDIELETEIKDTVVTLRWEYWNGRGWGTLKVTDRTGSFTKSDRVVIGSCPHIPAMEINGVLNRWVRARIISDRTYGTAGKLETKKIDDIVKNLSGRLKKPEKKVRDAMEGVTFGLEYEPPAFRPPSVQSIKISYSYMGAKPGTIKAINNFQCKDLRLTDPEEPYELMSGGMPALYIGFEENVSNTPITLLFAVKETLYGENPVRIKDPDHHGEFKPEDEANGLTWAHYNGAFWEDFNVEDETDSFRTTGIVRFIVPPKIKKTSEFEREMYWIRVKLNDGMWVSCPKLKGIFPNTVRALNNVTIMGEVLGSGNGEPDHTLAFSNKPLLKGQIIEVKELDIPSEDEINAIESSGGKDALRIVEESGEVKEVWVRWVEVGNFFLSGPLSRHYILDRANGTITFGDGSRGMVPTKGMNNIVAQRYRSGGGTRGEMGAGVVTSLKKAIPNIDSVTNHVPSSGGMNQETLDSMLNRGPHTIKNRDRAVTIEDFEWLAEEASQYVARAKCMVANGMITVIIVPVCEDDTPLPDASLLDLVEHYLKDRAFLTITDRIEVVGPDYTKVNVRVSVKPVSVGETNIVSNRIKERLTTFLHPLKGGQMGTGWDFGENVYISQLAAVIEGTNGVDYVKRIVLTKTVPDGVEVKGATGAEVTGIEQLLIEDNALPYAGEIIVEIEG</sequence>
<dbReference type="EMBL" id="PQXF01000009">
    <property type="protein sequence ID" value="PXF60955.1"/>
    <property type="molecule type" value="Genomic_DNA"/>
</dbReference>
<protein>
    <submittedName>
        <fullName evidence="1">Baseplate assembly protein</fullName>
    </submittedName>
</protein>
<reference evidence="1" key="1">
    <citation type="submission" date="2018-01" db="EMBL/GenBank/DDBJ databases">
        <authorList>
            <person name="Krukenberg V."/>
        </authorList>
    </citation>
    <scope>NUCLEOTIDE SEQUENCE</scope>
    <source>
        <strain evidence="1">E20ANME2</strain>
    </source>
</reference>
<name>A0AC61L3B8_9EURY</name>
<evidence type="ECO:0000313" key="2">
    <source>
        <dbReference type="Proteomes" id="UP000248329"/>
    </source>
</evidence>
<dbReference type="Proteomes" id="UP000248329">
    <property type="component" value="Unassembled WGS sequence"/>
</dbReference>
<accession>A0AC61L3B8</accession>
<proteinExistence type="predicted"/>
<organism evidence="1 2">
    <name type="scientific">Candidatus Methanogaster sp</name>
    <dbReference type="NCBI Taxonomy" id="3386292"/>
    <lineage>
        <taxon>Archaea</taxon>
        <taxon>Methanobacteriati</taxon>
        <taxon>Methanobacteriota</taxon>
        <taxon>Stenosarchaea group</taxon>
        <taxon>Methanomicrobia</taxon>
        <taxon>Methanosarcinales</taxon>
        <taxon>ANME-2 cluster</taxon>
        <taxon>Candidatus Methanogasteraceae</taxon>
        <taxon>Candidatus Methanogaster</taxon>
    </lineage>
</organism>